<gene>
    <name evidence="1" type="ORF">L2E82_16299</name>
</gene>
<protein>
    <submittedName>
        <fullName evidence="1">Uncharacterized protein</fullName>
    </submittedName>
</protein>
<reference evidence="1 2" key="2">
    <citation type="journal article" date="2022" name="Mol. Ecol. Resour.">
        <title>The genomes of chicory, endive, great burdock and yacon provide insights into Asteraceae paleo-polyploidization history and plant inulin production.</title>
        <authorList>
            <person name="Fan W."/>
            <person name="Wang S."/>
            <person name="Wang H."/>
            <person name="Wang A."/>
            <person name="Jiang F."/>
            <person name="Liu H."/>
            <person name="Zhao H."/>
            <person name="Xu D."/>
            <person name="Zhang Y."/>
        </authorList>
    </citation>
    <scope>NUCLEOTIDE SEQUENCE [LARGE SCALE GENOMIC DNA]</scope>
    <source>
        <strain evidence="2">cv. Punajuju</strain>
        <tissue evidence="1">Leaves</tissue>
    </source>
</reference>
<dbReference type="Proteomes" id="UP001055811">
    <property type="component" value="Linkage Group LG03"/>
</dbReference>
<comment type="caution">
    <text evidence="1">The sequence shown here is derived from an EMBL/GenBank/DDBJ whole genome shotgun (WGS) entry which is preliminary data.</text>
</comment>
<sequence>MSLYGYDVPFHDYGFSDTAITRSLFGNAIPPMAAIIDYDDELYARRRPPPSQRPPSKTPSSPPKHRHDGTSPLPLGMDWSFAPLIWEGRNSVWAHDLHKGWSYCVTIPSLSSVPSADTSDTVFYGVKVGIQSPEGITTTRTVPRRFNEFLKLYSELRKEFPKKNLPPAPPKRLVKTKSKKVLVERICALECWMTKLLSDIDISRTAPVAIFLELEAAARQACIELNQNESADMDNSGAYETSDTTSAPSSEKENYDESNMENVTERGLIINSNGENINIIMDMEELRRKCTELEFERAYAESMKESIIHDNELLIKELYDAKEQIEILRKEKEEMELKSKSDVNEVKSLRTSYLELKEEFSKCLEEKVELEKEKKRWEDGKACN</sequence>
<keyword evidence="2" id="KW-1185">Reference proteome</keyword>
<dbReference type="EMBL" id="CM042011">
    <property type="protein sequence ID" value="KAI3766246.1"/>
    <property type="molecule type" value="Genomic_DNA"/>
</dbReference>
<evidence type="ECO:0000313" key="1">
    <source>
        <dbReference type="EMBL" id="KAI3766246.1"/>
    </source>
</evidence>
<proteinExistence type="predicted"/>
<organism evidence="1 2">
    <name type="scientific">Cichorium intybus</name>
    <name type="common">Chicory</name>
    <dbReference type="NCBI Taxonomy" id="13427"/>
    <lineage>
        <taxon>Eukaryota</taxon>
        <taxon>Viridiplantae</taxon>
        <taxon>Streptophyta</taxon>
        <taxon>Embryophyta</taxon>
        <taxon>Tracheophyta</taxon>
        <taxon>Spermatophyta</taxon>
        <taxon>Magnoliopsida</taxon>
        <taxon>eudicotyledons</taxon>
        <taxon>Gunneridae</taxon>
        <taxon>Pentapetalae</taxon>
        <taxon>asterids</taxon>
        <taxon>campanulids</taxon>
        <taxon>Asterales</taxon>
        <taxon>Asteraceae</taxon>
        <taxon>Cichorioideae</taxon>
        <taxon>Cichorieae</taxon>
        <taxon>Cichoriinae</taxon>
        <taxon>Cichorium</taxon>
    </lineage>
</organism>
<evidence type="ECO:0000313" key="2">
    <source>
        <dbReference type="Proteomes" id="UP001055811"/>
    </source>
</evidence>
<reference evidence="2" key="1">
    <citation type="journal article" date="2022" name="Mol. Ecol. Resour.">
        <title>The genomes of chicory, endive, great burdock and yacon provide insights into Asteraceae palaeo-polyploidization history and plant inulin production.</title>
        <authorList>
            <person name="Fan W."/>
            <person name="Wang S."/>
            <person name="Wang H."/>
            <person name="Wang A."/>
            <person name="Jiang F."/>
            <person name="Liu H."/>
            <person name="Zhao H."/>
            <person name="Xu D."/>
            <person name="Zhang Y."/>
        </authorList>
    </citation>
    <scope>NUCLEOTIDE SEQUENCE [LARGE SCALE GENOMIC DNA]</scope>
    <source>
        <strain evidence="2">cv. Punajuju</strain>
    </source>
</reference>
<accession>A0ACB9F5R8</accession>
<name>A0ACB9F5R8_CICIN</name>